<sequence length="234" mass="26358">MKSAAKPLPPGQFVLGSFPRFGLLAYAKRWPRLTQIAAIRVYGDGLSPFLLEDDLNALVRVEQCSDFHCVTSWSQTDLAWSGWRLSEFYQKLVLPKLDSQRQTQFVVMHGADGYRSILPLADLLAADVLLADRLQGEPLGIEHGAPLRLVAPAHYGYKSVKHIQGLEFLDSALAFRPVGYRFMAHPRARVHAEERGVGLPGRVFRWLYRPFIGFVIGRFAQASTLQLQQQNIDK</sequence>
<dbReference type="InterPro" id="IPR000572">
    <property type="entry name" value="OxRdtase_Mopterin-bd_dom"/>
</dbReference>
<dbReference type="PANTHER" id="PTHR43032">
    <property type="entry name" value="PROTEIN-METHIONINE-SULFOXIDE REDUCTASE"/>
    <property type="match status" value="1"/>
</dbReference>
<dbReference type="Pfam" id="PF00174">
    <property type="entry name" value="Oxidored_molyb"/>
    <property type="match status" value="1"/>
</dbReference>
<dbReference type="Gene3D" id="3.90.420.10">
    <property type="entry name" value="Oxidoreductase, molybdopterin-binding domain"/>
    <property type="match status" value="1"/>
</dbReference>
<dbReference type="SUPFAM" id="SSF56524">
    <property type="entry name" value="Oxidoreductase molybdopterin-binding domain"/>
    <property type="match status" value="1"/>
</dbReference>
<protein>
    <submittedName>
        <fullName evidence="2">Molybdopterin-binding oxidoreductase</fullName>
    </submittedName>
</protein>
<dbReference type="RefSeq" id="WP_126127888.1">
    <property type="nucleotide sequence ID" value="NZ_CP034464.1"/>
</dbReference>
<feature type="domain" description="Oxidoreductase molybdopterin-binding" evidence="1">
    <location>
        <begin position="53"/>
        <end position="171"/>
    </location>
</feature>
<accession>A0A3Q9BR44</accession>
<dbReference type="EMBL" id="CP034464">
    <property type="protein sequence ID" value="AZP12508.1"/>
    <property type="molecule type" value="Genomic_DNA"/>
</dbReference>
<evidence type="ECO:0000259" key="1">
    <source>
        <dbReference type="Pfam" id="PF00174"/>
    </source>
</evidence>
<dbReference type="KEGG" id="upv:EJN92_11130"/>
<dbReference type="OrthoDB" id="9795587at2"/>
<dbReference type="InterPro" id="IPR036374">
    <property type="entry name" value="OxRdtase_Mopterin-bd_sf"/>
</dbReference>
<reference evidence="2 3" key="1">
    <citation type="journal article" date="2011" name="Int. J. Syst. Evol. Microbiol.">
        <title>Description of Undibacterium oligocarboniphilum sp. nov., isolated from purified water, and Undibacterium pigrum strain CCUG 49012 as the type strain of Undibacterium parvum sp. nov., and emended descriptions of the genus Undibacterium and the species Undibacterium pigrum.</title>
        <authorList>
            <person name="Eder W."/>
            <person name="Wanner G."/>
            <person name="Ludwig W."/>
            <person name="Busse H.J."/>
            <person name="Ziemke-Kageler F."/>
            <person name="Lang E."/>
        </authorList>
    </citation>
    <scope>NUCLEOTIDE SEQUENCE [LARGE SCALE GENOMIC DNA]</scope>
    <source>
        <strain evidence="2 3">DSM 23061</strain>
    </source>
</reference>
<evidence type="ECO:0000313" key="3">
    <source>
        <dbReference type="Proteomes" id="UP000275663"/>
    </source>
</evidence>
<proteinExistence type="predicted"/>
<dbReference type="PANTHER" id="PTHR43032:SF4">
    <property type="entry name" value="OXIDOREDUCTASE MOLYBDOPTERIN-BINDING DOMAIN-CONTAINING PROTEIN"/>
    <property type="match status" value="1"/>
</dbReference>
<evidence type="ECO:0000313" key="2">
    <source>
        <dbReference type="EMBL" id="AZP12508.1"/>
    </source>
</evidence>
<dbReference type="AlphaFoldDB" id="A0A3Q9BR44"/>
<keyword evidence="3" id="KW-1185">Reference proteome</keyword>
<gene>
    <name evidence="2" type="ORF">EJN92_11130</name>
</gene>
<organism evidence="2 3">
    <name type="scientific">Undibacterium parvum</name>
    <dbReference type="NCBI Taxonomy" id="401471"/>
    <lineage>
        <taxon>Bacteria</taxon>
        <taxon>Pseudomonadati</taxon>
        <taxon>Pseudomonadota</taxon>
        <taxon>Betaproteobacteria</taxon>
        <taxon>Burkholderiales</taxon>
        <taxon>Oxalobacteraceae</taxon>
        <taxon>Undibacterium</taxon>
    </lineage>
</organism>
<name>A0A3Q9BR44_9BURK</name>
<dbReference type="Proteomes" id="UP000275663">
    <property type="component" value="Chromosome"/>
</dbReference>